<dbReference type="Proteomes" id="UP001156389">
    <property type="component" value="Unassembled WGS sequence"/>
</dbReference>
<feature type="domain" description="TNT" evidence="2">
    <location>
        <begin position="132"/>
        <end position="239"/>
    </location>
</feature>
<dbReference type="InterPro" id="IPR025331">
    <property type="entry name" value="TNT"/>
</dbReference>
<evidence type="ECO:0000259" key="2">
    <source>
        <dbReference type="Pfam" id="PF14021"/>
    </source>
</evidence>
<dbReference type="InterPro" id="IPR053024">
    <property type="entry name" value="Fungal_surface_NADase"/>
</dbReference>
<dbReference type="PANTHER" id="PTHR42059:SF1">
    <property type="entry name" value="TNT DOMAIN-CONTAINING PROTEIN"/>
    <property type="match status" value="1"/>
</dbReference>
<dbReference type="RefSeq" id="WP_260220605.1">
    <property type="nucleotide sequence ID" value="NZ_JAJAGO010000013.1"/>
</dbReference>
<comment type="caution">
    <text evidence="3">The sequence shown here is derived from an EMBL/GenBank/DDBJ whole genome shotgun (WGS) entry which is preliminary data.</text>
</comment>
<dbReference type="Pfam" id="PF14021">
    <property type="entry name" value="TNT"/>
    <property type="match status" value="1"/>
</dbReference>
<feature type="chain" id="PRO_5045720970" evidence="1">
    <location>
        <begin position="28"/>
        <end position="242"/>
    </location>
</feature>
<evidence type="ECO:0000256" key="1">
    <source>
        <dbReference type="SAM" id="SignalP"/>
    </source>
</evidence>
<proteinExistence type="predicted"/>
<dbReference type="PANTHER" id="PTHR42059">
    <property type="entry name" value="TNT DOMAIN-CONTAINING PROTEIN"/>
    <property type="match status" value="1"/>
</dbReference>
<name>A0ABT2JZA9_9ACTN</name>
<feature type="signal peptide" evidence="1">
    <location>
        <begin position="1"/>
        <end position="27"/>
    </location>
</feature>
<gene>
    <name evidence="3" type="ORF">LHJ74_25620</name>
</gene>
<keyword evidence="1" id="KW-0732">Signal</keyword>
<evidence type="ECO:0000313" key="3">
    <source>
        <dbReference type="EMBL" id="MCT2593242.1"/>
    </source>
</evidence>
<protein>
    <submittedName>
        <fullName evidence="3">TNT domain-containing protein</fullName>
    </submittedName>
</protein>
<evidence type="ECO:0000313" key="4">
    <source>
        <dbReference type="Proteomes" id="UP001156389"/>
    </source>
</evidence>
<organism evidence="3 4">
    <name type="scientific">Streptomyces gossypii</name>
    <dbReference type="NCBI Taxonomy" id="2883101"/>
    <lineage>
        <taxon>Bacteria</taxon>
        <taxon>Bacillati</taxon>
        <taxon>Actinomycetota</taxon>
        <taxon>Actinomycetes</taxon>
        <taxon>Kitasatosporales</taxon>
        <taxon>Streptomycetaceae</taxon>
        <taxon>Streptomyces</taxon>
    </lineage>
</organism>
<accession>A0ABT2JZA9</accession>
<keyword evidence="4" id="KW-1185">Reference proteome</keyword>
<reference evidence="3 4" key="1">
    <citation type="submission" date="2021-10" db="EMBL/GenBank/DDBJ databases">
        <title>Streptomyces gossypii sp. nov., isolated from soil collected from cotton field.</title>
        <authorList>
            <person name="Ge X."/>
            <person name="Chen X."/>
            <person name="Liu W."/>
        </authorList>
    </citation>
    <scope>NUCLEOTIDE SEQUENCE [LARGE SCALE GENOMIC DNA]</scope>
    <source>
        <strain evidence="3 4">N2-109</strain>
    </source>
</reference>
<sequence length="242" mass="26013">MNRIRVTLAAAGTVVVLFSGLPGQATATTTATGTAAVTAGAVGAGQARAARTAPCTGEFERDARLGPRHLASPWQRPYASLLAGYERTGKLSSEAFLEKYWQGAPETGSWKYPPNDGFGTVNGSLDKWAARLEKGEKLDRFGSEYGRFLAPEGAAYGERALPPQSLNTREPAFPCDYHVYRVSRPLTVWQGSIAPWFEQDGGGQQILLDPALLPPSDRPAAGERLNVKWLVAHGYLARVRAG</sequence>
<dbReference type="EMBL" id="JAJAGO010000013">
    <property type="protein sequence ID" value="MCT2593242.1"/>
    <property type="molecule type" value="Genomic_DNA"/>
</dbReference>